<dbReference type="Gene3D" id="3.40.190.10">
    <property type="entry name" value="Periplasmic binding protein-like II"/>
    <property type="match status" value="1"/>
</dbReference>
<dbReference type="PIRSF" id="PIRSF002741">
    <property type="entry name" value="MppA"/>
    <property type="match status" value="1"/>
</dbReference>
<evidence type="ECO:0000259" key="4">
    <source>
        <dbReference type="Pfam" id="PF00496"/>
    </source>
</evidence>
<dbReference type="Pfam" id="PF00496">
    <property type="entry name" value="SBP_bac_5"/>
    <property type="match status" value="1"/>
</dbReference>
<gene>
    <name evidence="5" type="ORF">GCM10017083_41550</name>
</gene>
<dbReference type="PANTHER" id="PTHR30290">
    <property type="entry name" value="PERIPLASMIC BINDING COMPONENT OF ABC TRANSPORTER"/>
    <property type="match status" value="1"/>
</dbReference>
<dbReference type="GO" id="GO:0043190">
    <property type="term" value="C:ATP-binding cassette (ABC) transporter complex"/>
    <property type="evidence" value="ECO:0007669"/>
    <property type="project" value="InterPro"/>
</dbReference>
<dbReference type="InterPro" id="IPR030678">
    <property type="entry name" value="Peptide/Ni-bd"/>
</dbReference>
<evidence type="ECO:0000256" key="1">
    <source>
        <dbReference type="ARBA" id="ARBA00004418"/>
    </source>
</evidence>
<dbReference type="Gene3D" id="3.10.105.10">
    <property type="entry name" value="Dipeptide-binding Protein, Domain 3"/>
    <property type="match status" value="1"/>
</dbReference>
<dbReference type="InterPro" id="IPR039424">
    <property type="entry name" value="SBP_5"/>
</dbReference>
<dbReference type="GO" id="GO:1904680">
    <property type="term" value="F:peptide transmembrane transporter activity"/>
    <property type="evidence" value="ECO:0007669"/>
    <property type="project" value="TreeGrafter"/>
</dbReference>
<organism evidence="5 6">
    <name type="scientific">Thalassobaculum fulvum</name>
    <dbReference type="NCBI Taxonomy" id="1633335"/>
    <lineage>
        <taxon>Bacteria</taxon>
        <taxon>Pseudomonadati</taxon>
        <taxon>Pseudomonadota</taxon>
        <taxon>Alphaproteobacteria</taxon>
        <taxon>Rhodospirillales</taxon>
        <taxon>Thalassobaculaceae</taxon>
        <taxon>Thalassobaculum</taxon>
    </lineage>
</organism>
<feature type="transmembrane region" description="Helical" evidence="3">
    <location>
        <begin position="7"/>
        <end position="24"/>
    </location>
</feature>
<name>A0A918XWK9_9PROT</name>
<reference evidence="5" key="2">
    <citation type="submission" date="2020-09" db="EMBL/GenBank/DDBJ databases">
        <authorList>
            <person name="Sun Q."/>
            <person name="Kim S."/>
        </authorList>
    </citation>
    <scope>NUCLEOTIDE SEQUENCE</scope>
    <source>
        <strain evidence="5">KCTC 42651</strain>
    </source>
</reference>
<comment type="similarity">
    <text evidence="2">Belongs to the bacterial solute-binding protein 5 family.</text>
</comment>
<dbReference type="GO" id="GO:0030288">
    <property type="term" value="C:outer membrane-bounded periplasmic space"/>
    <property type="evidence" value="ECO:0007669"/>
    <property type="project" value="UniProtKB-ARBA"/>
</dbReference>
<dbReference type="SUPFAM" id="SSF53850">
    <property type="entry name" value="Periplasmic binding protein-like II"/>
    <property type="match status" value="1"/>
</dbReference>
<proteinExistence type="inferred from homology"/>
<dbReference type="EMBL" id="BMZS01000010">
    <property type="protein sequence ID" value="GHD58499.1"/>
    <property type="molecule type" value="Genomic_DNA"/>
</dbReference>
<dbReference type="RefSeq" id="WP_189993208.1">
    <property type="nucleotide sequence ID" value="NZ_BMZS01000010.1"/>
</dbReference>
<dbReference type="InterPro" id="IPR000914">
    <property type="entry name" value="SBP_5_dom"/>
</dbReference>
<dbReference type="GO" id="GO:0015833">
    <property type="term" value="P:peptide transport"/>
    <property type="evidence" value="ECO:0007669"/>
    <property type="project" value="TreeGrafter"/>
</dbReference>
<evidence type="ECO:0000313" key="6">
    <source>
        <dbReference type="Proteomes" id="UP000630353"/>
    </source>
</evidence>
<keyword evidence="3" id="KW-0812">Transmembrane</keyword>
<evidence type="ECO:0000256" key="3">
    <source>
        <dbReference type="SAM" id="Phobius"/>
    </source>
</evidence>
<comment type="subcellular location">
    <subcellularLocation>
        <location evidence="1">Periplasm</location>
    </subcellularLocation>
</comment>
<accession>A0A918XWK9</accession>
<sequence length="522" mass="57708">MITRRNLLITGSAAITAGALYLAFKPGSPTDQPFRIGLISRSEINTLEPSQAATESPISIVWNIYDRLVQLSEAGDLEPRLAERWESNDRRDKWRFAIRSGVRFHDSGYGAGRTLGPSDVVFSIHRAVRLPGYARTLLVDVVEGVSDFLEGRANSIRGIRIDGDTVEFQLSRSFSFLPDRLAASYLSIVPEGTPDEGDTPAGTGAYALTAWDRTAQRITLRRFEGHWQKLSPDAPSEIVVRSVPSEALGAAELKSGGIDYAEFNATAYPAMNGQAGTLYRIREYDHTELRLIALNQQKPPFSTPHGATLGRALNLGIDRDILVRTLDGGTPFAGPVPTRPTERFQLPFDRAVARSLVDTVPKELRRIDLLVEPVDEARIIAELLVPQWSEIGLTVTAIYGRADFFPVVINGDYQMALAYYGPYIPSPEQYLWMYRADAAPVPNVMRFSNDTFEAAFTRYTAALSDTAAESALDQALAALLQQSPTVWVMKPPRYYASRRAVEIPRSAGLPVYARMKFQPPIG</sequence>
<keyword evidence="6" id="KW-1185">Reference proteome</keyword>
<feature type="domain" description="Solute-binding protein family 5" evidence="4">
    <location>
        <begin position="77"/>
        <end position="437"/>
    </location>
</feature>
<evidence type="ECO:0000313" key="5">
    <source>
        <dbReference type="EMBL" id="GHD58499.1"/>
    </source>
</evidence>
<comment type="caution">
    <text evidence="5">The sequence shown here is derived from an EMBL/GenBank/DDBJ whole genome shotgun (WGS) entry which is preliminary data.</text>
</comment>
<protein>
    <recommendedName>
        <fullName evidence="4">Solute-binding protein family 5 domain-containing protein</fullName>
    </recommendedName>
</protein>
<evidence type="ECO:0000256" key="2">
    <source>
        <dbReference type="ARBA" id="ARBA00005695"/>
    </source>
</evidence>
<keyword evidence="3" id="KW-0472">Membrane</keyword>
<keyword evidence="3" id="KW-1133">Transmembrane helix</keyword>
<dbReference type="CDD" id="cd00995">
    <property type="entry name" value="PBP2_NikA_DppA_OppA_like"/>
    <property type="match status" value="1"/>
</dbReference>
<dbReference type="AlphaFoldDB" id="A0A918XWK9"/>
<reference evidence="5" key="1">
    <citation type="journal article" date="2014" name="Int. J. Syst. Evol. Microbiol.">
        <title>Complete genome sequence of Corynebacterium casei LMG S-19264T (=DSM 44701T), isolated from a smear-ripened cheese.</title>
        <authorList>
            <consortium name="US DOE Joint Genome Institute (JGI-PGF)"/>
            <person name="Walter F."/>
            <person name="Albersmeier A."/>
            <person name="Kalinowski J."/>
            <person name="Ruckert C."/>
        </authorList>
    </citation>
    <scope>NUCLEOTIDE SEQUENCE</scope>
    <source>
        <strain evidence="5">KCTC 42651</strain>
    </source>
</reference>
<dbReference type="Proteomes" id="UP000630353">
    <property type="component" value="Unassembled WGS sequence"/>
</dbReference>